<reference evidence="3" key="1">
    <citation type="journal article" date="2010" name="Genome Res.">
        <title>Population genomic sequencing of Coccidioides fungi reveals recent hybridization and transposon control.</title>
        <authorList>
            <person name="Neafsey D.E."/>
            <person name="Barker B.M."/>
            <person name="Sharpton T.J."/>
            <person name="Stajich J.E."/>
            <person name="Park D.J."/>
            <person name="Whiston E."/>
            <person name="Hung C.-Y."/>
            <person name="McMahan C."/>
            <person name="White J."/>
            <person name="Sykes S."/>
            <person name="Heiman D."/>
            <person name="Young S."/>
            <person name="Zeng Q."/>
            <person name="Abouelleil A."/>
            <person name="Aftuck L."/>
            <person name="Bessette D."/>
            <person name="Brown A."/>
            <person name="FitzGerald M."/>
            <person name="Lui A."/>
            <person name="Macdonald J.P."/>
            <person name="Priest M."/>
            <person name="Orbach M.J."/>
            <person name="Galgiani J.N."/>
            <person name="Kirkland T.N."/>
            <person name="Cole G.T."/>
            <person name="Birren B.W."/>
            <person name="Henn M.R."/>
            <person name="Taylor J.W."/>
            <person name="Rounsley S.D."/>
        </authorList>
    </citation>
    <scope>NUCLEOTIDE SEQUENCE [LARGE SCALE GENOMIC DNA]</scope>
    <source>
        <strain evidence="3">RMSCC 3703</strain>
    </source>
</reference>
<evidence type="ECO:0000313" key="3">
    <source>
        <dbReference type="Proteomes" id="UP000054559"/>
    </source>
</evidence>
<evidence type="ECO:0000256" key="1">
    <source>
        <dbReference type="SAM" id="MobiDB-lite"/>
    </source>
</evidence>
<feature type="compositionally biased region" description="Basic and acidic residues" evidence="1">
    <location>
        <begin position="63"/>
        <end position="78"/>
    </location>
</feature>
<protein>
    <submittedName>
        <fullName evidence="2">Uncharacterized protein</fullName>
    </submittedName>
</protein>
<sequence length="110" mass="12397">MMSGENGITKELKRQFDGRSGLRPSVFSGKEPWIAFHGRERSDTIFNHRFTLPKVASRGSRGGRHEGSLGRMRKDTPRQRLTGTLGITRLRSEAPLSYAGLEKSMKRPIN</sequence>
<gene>
    <name evidence="2" type="ORF">CISG_03429</name>
</gene>
<feature type="region of interest" description="Disordered" evidence="1">
    <location>
        <begin position="1"/>
        <end position="23"/>
    </location>
</feature>
<name>A0A0J8QPE5_COCIT</name>
<feature type="compositionally biased region" description="Basic and acidic residues" evidence="1">
    <location>
        <begin position="8"/>
        <end position="17"/>
    </location>
</feature>
<dbReference type="Proteomes" id="UP000054559">
    <property type="component" value="Unassembled WGS sequence"/>
</dbReference>
<proteinExistence type="predicted"/>
<accession>A0A0J8QPE5</accession>
<organism evidence="2 3">
    <name type="scientific">Coccidioides immitis RMSCC 3703</name>
    <dbReference type="NCBI Taxonomy" id="454286"/>
    <lineage>
        <taxon>Eukaryota</taxon>
        <taxon>Fungi</taxon>
        <taxon>Dikarya</taxon>
        <taxon>Ascomycota</taxon>
        <taxon>Pezizomycotina</taxon>
        <taxon>Eurotiomycetes</taxon>
        <taxon>Eurotiomycetidae</taxon>
        <taxon>Onygenales</taxon>
        <taxon>Onygenaceae</taxon>
        <taxon>Coccidioides</taxon>
    </lineage>
</organism>
<dbReference type="AlphaFoldDB" id="A0A0J8QPE5"/>
<dbReference type="EMBL" id="DS268129">
    <property type="protein sequence ID" value="KMU73168.1"/>
    <property type="molecule type" value="Genomic_DNA"/>
</dbReference>
<feature type="region of interest" description="Disordered" evidence="1">
    <location>
        <begin position="55"/>
        <end position="78"/>
    </location>
</feature>
<evidence type="ECO:0000313" key="2">
    <source>
        <dbReference type="EMBL" id="KMU73168.1"/>
    </source>
</evidence>